<feature type="region of interest" description="Disordered" evidence="1">
    <location>
        <begin position="1"/>
        <end position="79"/>
    </location>
</feature>
<dbReference type="RefSeq" id="WP_071091225.1">
    <property type="nucleotide sequence ID" value="NZ_MBLM01000163.1"/>
</dbReference>
<comment type="caution">
    <text evidence="2">The sequence shown here is derived from an EMBL/GenBank/DDBJ whole genome shotgun (WGS) entry which is preliminary data.</text>
</comment>
<reference evidence="3" key="1">
    <citation type="submission" date="2016-07" db="EMBL/GenBank/DDBJ databases">
        <title>Sequence Frankia sp. strain CcI1.17.</title>
        <authorList>
            <person name="Ghodhbane-Gtari F."/>
            <person name="Swanson E."/>
            <person name="Gueddou A."/>
            <person name="Morris K."/>
            <person name="Hezbri K."/>
            <person name="Ktari A."/>
            <person name="Nouioui I."/>
            <person name="Abebe-Akele F."/>
            <person name="Simpson S."/>
            <person name="Thomas K."/>
            <person name="Gtari M."/>
            <person name="Tisa L.S."/>
            <person name="Hurst S."/>
        </authorList>
    </citation>
    <scope>NUCLEOTIDE SEQUENCE [LARGE SCALE GENOMIC DNA]</scope>
    <source>
        <strain evidence="3">Cc1.17</strain>
    </source>
</reference>
<organism evidence="2 3">
    <name type="scientific">Parafrankia colletiae</name>
    <dbReference type="NCBI Taxonomy" id="573497"/>
    <lineage>
        <taxon>Bacteria</taxon>
        <taxon>Bacillati</taxon>
        <taxon>Actinomycetota</taxon>
        <taxon>Actinomycetes</taxon>
        <taxon>Frankiales</taxon>
        <taxon>Frankiaceae</taxon>
        <taxon>Parafrankia</taxon>
    </lineage>
</organism>
<protein>
    <submittedName>
        <fullName evidence="2">Uncharacterized protein</fullName>
    </submittedName>
</protein>
<evidence type="ECO:0000256" key="1">
    <source>
        <dbReference type="SAM" id="MobiDB-lite"/>
    </source>
</evidence>
<dbReference type="AlphaFoldDB" id="A0A1S1Q754"/>
<sequence>MPKLDQNHDVDLDFRDADALAEAEESRRRDDVARTSSGPVDPEAMAAADGLSVSEAEAAAYREHAERGAHQQGEGAPEV</sequence>
<feature type="compositionally biased region" description="Basic and acidic residues" evidence="1">
    <location>
        <begin position="1"/>
        <end position="33"/>
    </location>
</feature>
<accession>A0A1S1Q754</accession>
<name>A0A1S1Q754_9ACTN</name>
<dbReference type="Proteomes" id="UP000179627">
    <property type="component" value="Unassembled WGS sequence"/>
</dbReference>
<dbReference type="EMBL" id="MBLM01000163">
    <property type="protein sequence ID" value="OHV29427.1"/>
    <property type="molecule type" value="Genomic_DNA"/>
</dbReference>
<dbReference type="OrthoDB" id="3215005at2"/>
<evidence type="ECO:0000313" key="2">
    <source>
        <dbReference type="EMBL" id="OHV29427.1"/>
    </source>
</evidence>
<keyword evidence="3" id="KW-1185">Reference proteome</keyword>
<gene>
    <name evidence="2" type="ORF">CC117_08255</name>
</gene>
<feature type="compositionally biased region" description="Basic and acidic residues" evidence="1">
    <location>
        <begin position="60"/>
        <end position="69"/>
    </location>
</feature>
<proteinExistence type="predicted"/>
<evidence type="ECO:0000313" key="3">
    <source>
        <dbReference type="Proteomes" id="UP000179627"/>
    </source>
</evidence>